<name>A0A9N7N8M1_STRHE</name>
<dbReference type="OrthoDB" id="10250354at2759"/>
<keyword evidence="3" id="KW-1185">Reference proteome</keyword>
<organism evidence="2 3">
    <name type="scientific">Striga hermonthica</name>
    <name type="common">Purple witchweed</name>
    <name type="synonym">Buchnera hermonthica</name>
    <dbReference type="NCBI Taxonomy" id="68872"/>
    <lineage>
        <taxon>Eukaryota</taxon>
        <taxon>Viridiplantae</taxon>
        <taxon>Streptophyta</taxon>
        <taxon>Embryophyta</taxon>
        <taxon>Tracheophyta</taxon>
        <taxon>Spermatophyta</taxon>
        <taxon>Magnoliopsida</taxon>
        <taxon>eudicotyledons</taxon>
        <taxon>Gunneridae</taxon>
        <taxon>Pentapetalae</taxon>
        <taxon>asterids</taxon>
        <taxon>lamiids</taxon>
        <taxon>Lamiales</taxon>
        <taxon>Orobanchaceae</taxon>
        <taxon>Buchnereae</taxon>
        <taxon>Striga</taxon>
    </lineage>
</organism>
<dbReference type="Proteomes" id="UP001153555">
    <property type="component" value="Unassembled WGS sequence"/>
</dbReference>
<feature type="region of interest" description="Disordered" evidence="1">
    <location>
        <begin position="101"/>
        <end position="122"/>
    </location>
</feature>
<dbReference type="EMBL" id="CACSLK010027751">
    <property type="protein sequence ID" value="CAA0827095.1"/>
    <property type="molecule type" value="Genomic_DNA"/>
</dbReference>
<dbReference type="AlphaFoldDB" id="A0A9N7N8M1"/>
<proteinExistence type="predicted"/>
<reference evidence="2" key="1">
    <citation type="submission" date="2019-12" db="EMBL/GenBank/DDBJ databases">
        <authorList>
            <person name="Scholes J."/>
        </authorList>
    </citation>
    <scope>NUCLEOTIDE SEQUENCE</scope>
</reference>
<evidence type="ECO:0000313" key="3">
    <source>
        <dbReference type="Proteomes" id="UP001153555"/>
    </source>
</evidence>
<evidence type="ECO:0000313" key="2">
    <source>
        <dbReference type="EMBL" id="CAA0827095.1"/>
    </source>
</evidence>
<accession>A0A9N7N8M1</accession>
<protein>
    <submittedName>
        <fullName evidence="2">Uncharacterized protein</fullName>
    </submittedName>
</protein>
<comment type="caution">
    <text evidence="2">The sequence shown here is derived from an EMBL/GenBank/DDBJ whole genome shotgun (WGS) entry which is preliminary data.</text>
</comment>
<gene>
    <name evidence="2" type="ORF">SHERM_22790</name>
</gene>
<sequence length="122" mass="13661">MEFLDEFKTRPRFLLQSKHPTRPNFVHNSSPSPFSFLASLHRPTLAVSLAISVAAFSLLLHRLNFEPYKSLLIWVSFSLLLGPFAPPRLTAGDIRFGLGPPLEEIPDVPPPASESDERPISR</sequence>
<evidence type="ECO:0000256" key="1">
    <source>
        <dbReference type="SAM" id="MobiDB-lite"/>
    </source>
</evidence>